<evidence type="ECO:0000313" key="2">
    <source>
        <dbReference type="Proteomes" id="UP001223072"/>
    </source>
</evidence>
<evidence type="ECO:0008006" key="3">
    <source>
        <dbReference type="Google" id="ProtNLM"/>
    </source>
</evidence>
<evidence type="ECO:0000313" key="1">
    <source>
        <dbReference type="EMBL" id="MDQ0930674.1"/>
    </source>
</evidence>
<sequence>MSTFVPRLEYTGPVPYARRMVEGSARWLARMSVAARTVDAWIFECPDCGERGPGGHDG</sequence>
<dbReference type="Proteomes" id="UP001223072">
    <property type="component" value="Unassembled WGS sequence"/>
</dbReference>
<gene>
    <name evidence="1" type="ORF">QFZ49_000581</name>
</gene>
<protein>
    <recommendedName>
        <fullName evidence="3">Transposase</fullName>
    </recommendedName>
</protein>
<proteinExistence type="predicted"/>
<comment type="caution">
    <text evidence="1">The sequence shown here is derived from an EMBL/GenBank/DDBJ whole genome shotgun (WGS) entry which is preliminary data.</text>
</comment>
<name>A0ABU0RFC4_9ACTN</name>
<organism evidence="1 2">
    <name type="scientific">Streptomyces turgidiscabies</name>
    <dbReference type="NCBI Taxonomy" id="85558"/>
    <lineage>
        <taxon>Bacteria</taxon>
        <taxon>Bacillati</taxon>
        <taxon>Actinomycetota</taxon>
        <taxon>Actinomycetes</taxon>
        <taxon>Kitasatosporales</taxon>
        <taxon>Streptomycetaceae</taxon>
        <taxon>Streptomyces</taxon>
    </lineage>
</organism>
<dbReference type="EMBL" id="JAUSZS010000002">
    <property type="protein sequence ID" value="MDQ0930674.1"/>
    <property type="molecule type" value="Genomic_DNA"/>
</dbReference>
<dbReference type="RefSeq" id="WP_307624869.1">
    <property type="nucleotide sequence ID" value="NZ_JAUSZS010000002.1"/>
</dbReference>
<accession>A0ABU0RFC4</accession>
<keyword evidence="2" id="KW-1185">Reference proteome</keyword>
<reference evidence="1 2" key="1">
    <citation type="submission" date="2023-07" db="EMBL/GenBank/DDBJ databases">
        <title>Comparative genomics of wheat-associated soil bacteria to identify genetic determinants of phenazine resistance.</title>
        <authorList>
            <person name="Mouncey N."/>
        </authorList>
    </citation>
    <scope>NUCLEOTIDE SEQUENCE [LARGE SCALE GENOMIC DNA]</scope>
    <source>
        <strain evidence="1 2">W2I16</strain>
    </source>
</reference>